<sequence>MNTRKYLVIITSCIWLSLANIAQAAPVNPKVIHLLNRLTLGIRPGDIDRVQKLGVDKYIQQQLNPDTIAESSILAERLATLDTIDLSPTELFQRYNPNRQVDGQKPVLEIRKIQQQQARQVTNQAIEDRLWRSIYSERQLQEVMVDFWYNHFNVYADKGIARLWVGAYERQAIRPHAFGKFRDLLGATARHPAMLFYLDNWRNSAPNVNKKGQNRGLNENYARELMELHTLGVDGGYKQADVVTLAKIFTGWGFKQPGQKIPDGYSFQFNRNRHDFSNKVFLDRPIVGSGIDEGEQALDLLSRHPSTARQISFKLAQYFVSDNPPKSLVDRLSKSFLATDGDIKLVLGTLFQSPEFWNGKYYGTKFKTPYQYAISSIRSTGIELNNVKPLNDFLRQQGMPIYGCPTPNGYKNTQEAWLNPDSMTRRINYATNLANGKLPISASTTTAANTLPTSQMFAIDPLKLAATLGNNFSTRTQQAISTSSPEIRAALILGSPEFMKK</sequence>
<dbReference type="OrthoDB" id="9772295at2"/>
<proteinExistence type="predicted"/>
<dbReference type="InterPro" id="IPR014917">
    <property type="entry name" value="DUF1800"/>
</dbReference>
<evidence type="ECO:0000313" key="3">
    <source>
        <dbReference type="Proteomes" id="UP000238937"/>
    </source>
</evidence>
<keyword evidence="1" id="KW-0732">Signal</keyword>
<keyword evidence="3" id="KW-1185">Reference proteome</keyword>
<name>A0A2T1GGB1_9CYAN</name>
<reference evidence="2 3" key="1">
    <citation type="submission" date="2018-03" db="EMBL/GenBank/DDBJ databases">
        <title>The ancient ancestry and fast evolution of plastids.</title>
        <authorList>
            <person name="Moore K.R."/>
            <person name="Magnabosco C."/>
            <person name="Momper L."/>
            <person name="Gold D.A."/>
            <person name="Bosak T."/>
            <person name="Fournier G.P."/>
        </authorList>
    </citation>
    <scope>NUCLEOTIDE SEQUENCE [LARGE SCALE GENOMIC DNA]</scope>
    <source>
        <strain evidence="2 3">CCALA 037</strain>
    </source>
</reference>
<evidence type="ECO:0000256" key="1">
    <source>
        <dbReference type="SAM" id="SignalP"/>
    </source>
</evidence>
<dbReference type="Proteomes" id="UP000238937">
    <property type="component" value="Unassembled WGS sequence"/>
</dbReference>
<accession>A0A2T1GGB1</accession>
<protein>
    <submittedName>
        <fullName evidence="2">DUF1800 domain-containing protein</fullName>
    </submittedName>
</protein>
<organism evidence="2 3">
    <name type="scientific">Chamaesiphon polymorphus CCALA 037</name>
    <dbReference type="NCBI Taxonomy" id="2107692"/>
    <lineage>
        <taxon>Bacteria</taxon>
        <taxon>Bacillati</taxon>
        <taxon>Cyanobacteriota</taxon>
        <taxon>Cyanophyceae</taxon>
        <taxon>Gomontiellales</taxon>
        <taxon>Chamaesiphonaceae</taxon>
        <taxon>Chamaesiphon</taxon>
    </lineage>
</organism>
<dbReference type="RefSeq" id="WP_106304149.1">
    <property type="nucleotide sequence ID" value="NZ_PVWO01000113.1"/>
</dbReference>
<dbReference type="AlphaFoldDB" id="A0A2T1GGB1"/>
<feature type="signal peptide" evidence="1">
    <location>
        <begin position="1"/>
        <end position="24"/>
    </location>
</feature>
<gene>
    <name evidence="2" type="ORF">C7B77_11045</name>
</gene>
<dbReference type="Pfam" id="PF08811">
    <property type="entry name" value="DUF1800"/>
    <property type="match status" value="1"/>
</dbReference>
<comment type="caution">
    <text evidence="2">The sequence shown here is derived from an EMBL/GenBank/DDBJ whole genome shotgun (WGS) entry which is preliminary data.</text>
</comment>
<feature type="chain" id="PRO_5015587084" evidence="1">
    <location>
        <begin position="25"/>
        <end position="501"/>
    </location>
</feature>
<dbReference type="EMBL" id="PVWO01000113">
    <property type="protein sequence ID" value="PSB56680.1"/>
    <property type="molecule type" value="Genomic_DNA"/>
</dbReference>
<evidence type="ECO:0000313" key="2">
    <source>
        <dbReference type="EMBL" id="PSB56680.1"/>
    </source>
</evidence>